<keyword evidence="3 7" id="KW-0812">Transmembrane</keyword>
<evidence type="ECO:0000259" key="8">
    <source>
        <dbReference type="Pfam" id="PF02656"/>
    </source>
</evidence>
<protein>
    <recommendedName>
        <fullName evidence="8">DUF202 domain-containing protein</fullName>
    </recommendedName>
</protein>
<dbReference type="Pfam" id="PF02656">
    <property type="entry name" value="DUF202"/>
    <property type="match status" value="1"/>
</dbReference>
<evidence type="ECO:0000256" key="6">
    <source>
        <dbReference type="SAM" id="MobiDB-lite"/>
    </source>
</evidence>
<evidence type="ECO:0000256" key="3">
    <source>
        <dbReference type="ARBA" id="ARBA00022692"/>
    </source>
</evidence>
<dbReference type="Proteomes" id="UP001140453">
    <property type="component" value="Unassembled WGS sequence"/>
</dbReference>
<feature type="compositionally biased region" description="Polar residues" evidence="6">
    <location>
        <begin position="112"/>
        <end position="121"/>
    </location>
</feature>
<dbReference type="GO" id="GO:0005886">
    <property type="term" value="C:plasma membrane"/>
    <property type="evidence" value="ECO:0007669"/>
    <property type="project" value="UniProtKB-SubCell"/>
</dbReference>
<organism evidence="9 10">
    <name type="scientific">Gnomoniopsis smithogilvyi</name>
    <dbReference type="NCBI Taxonomy" id="1191159"/>
    <lineage>
        <taxon>Eukaryota</taxon>
        <taxon>Fungi</taxon>
        <taxon>Dikarya</taxon>
        <taxon>Ascomycota</taxon>
        <taxon>Pezizomycotina</taxon>
        <taxon>Sordariomycetes</taxon>
        <taxon>Sordariomycetidae</taxon>
        <taxon>Diaporthales</taxon>
        <taxon>Gnomoniaceae</taxon>
        <taxon>Gnomoniopsis</taxon>
    </lineage>
</organism>
<feature type="transmembrane region" description="Helical" evidence="7">
    <location>
        <begin position="300"/>
        <end position="322"/>
    </location>
</feature>
<dbReference type="OrthoDB" id="199599at2759"/>
<evidence type="ECO:0000313" key="10">
    <source>
        <dbReference type="Proteomes" id="UP001140453"/>
    </source>
</evidence>
<comment type="caution">
    <text evidence="9">The sequence shown here is derived from an EMBL/GenBank/DDBJ whole genome shotgun (WGS) entry which is preliminary data.</text>
</comment>
<evidence type="ECO:0000313" key="9">
    <source>
        <dbReference type="EMBL" id="KAJ4394636.1"/>
    </source>
</evidence>
<evidence type="ECO:0000256" key="1">
    <source>
        <dbReference type="ARBA" id="ARBA00004651"/>
    </source>
</evidence>
<dbReference type="AlphaFoldDB" id="A0A9W8YZH6"/>
<evidence type="ECO:0000256" key="4">
    <source>
        <dbReference type="ARBA" id="ARBA00022989"/>
    </source>
</evidence>
<feature type="transmembrane region" description="Helical" evidence="7">
    <location>
        <begin position="259"/>
        <end position="279"/>
    </location>
</feature>
<evidence type="ECO:0000256" key="5">
    <source>
        <dbReference type="ARBA" id="ARBA00023136"/>
    </source>
</evidence>
<proteinExistence type="predicted"/>
<dbReference type="EMBL" id="JAPEVB010000002">
    <property type="protein sequence ID" value="KAJ4394636.1"/>
    <property type="molecule type" value="Genomic_DNA"/>
</dbReference>
<feature type="domain" description="DUF202" evidence="8">
    <location>
        <begin position="209"/>
        <end position="287"/>
    </location>
</feature>
<comment type="subcellular location">
    <subcellularLocation>
        <location evidence="1">Cell membrane</location>
        <topology evidence="1">Multi-pass membrane protein</topology>
    </subcellularLocation>
</comment>
<evidence type="ECO:0000256" key="7">
    <source>
        <dbReference type="SAM" id="Phobius"/>
    </source>
</evidence>
<name>A0A9W8YZH6_9PEZI</name>
<accession>A0A9W8YZH6</accession>
<feature type="compositionally biased region" description="Low complexity" evidence="6">
    <location>
        <begin position="10"/>
        <end position="32"/>
    </location>
</feature>
<dbReference type="PANTHER" id="PTHR34187:SF2">
    <property type="entry name" value="DUF202 DOMAIN-CONTAINING PROTEIN"/>
    <property type="match status" value="1"/>
</dbReference>
<reference evidence="9" key="1">
    <citation type="submission" date="2022-10" db="EMBL/GenBank/DDBJ databases">
        <title>Tapping the CABI collections for fungal endophytes: first genome assemblies for Collariella, Neodidymelliopsis, Ascochyta clinopodiicola, Didymella pomorum, Didymosphaeria variabile, Neocosmospora piperis and Neocucurbitaria cava.</title>
        <authorList>
            <person name="Hill R."/>
        </authorList>
    </citation>
    <scope>NUCLEOTIDE SEQUENCE</scope>
    <source>
        <strain evidence="9">IMI 355082</strain>
    </source>
</reference>
<evidence type="ECO:0000256" key="2">
    <source>
        <dbReference type="ARBA" id="ARBA00022475"/>
    </source>
</evidence>
<keyword evidence="4 7" id="KW-1133">Transmembrane helix</keyword>
<feature type="region of interest" description="Disordered" evidence="6">
    <location>
        <begin position="67"/>
        <end position="180"/>
    </location>
</feature>
<dbReference type="InterPro" id="IPR052053">
    <property type="entry name" value="IM_YidH-like"/>
</dbReference>
<keyword evidence="5 7" id="KW-0472">Membrane</keyword>
<keyword evidence="2" id="KW-1003">Cell membrane</keyword>
<gene>
    <name evidence="9" type="ORF">N0V93_003855</name>
</gene>
<feature type="transmembrane region" description="Helical" evidence="7">
    <location>
        <begin position="218"/>
        <end position="239"/>
    </location>
</feature>
<dbReference type="PANTHER" id="PTHR34187">
    <property type="entry name" value="FGR18P"/>
    <property type="match status" value="1"/>
</dbReference>
<dbReference type="InterPro" id="IPR003807">
    <property type="entry name" value="DUF202"/>
</dbReference>
<sequence length="329" mass="35353">MMAEDEGDASRSATSLPTPTTAPILTTSSSAPSRPPTLQLRRSSSGARARVARRVAAQERLDGILELGRQRAESMSPGQSPPVFRGSLMRGGSGTPPNNSAVFLERDEDQIQDNPEPNETTGIVMKGPNRSAPPAMNYQSTATSESNGARARRNGSTPQSNTGRRRETASGMEGNGDDHDQDKEALAWWKAQLAKFGSIELENKGSVARDHLALERTFLAWLRTSLSFASIGIAVTQLFRLNTSLTKADSANAHTLQQLGKPLGAIFLGISILMLFLGYHRYFQAQQWIIKGKFPASRGTVILVSLVALGLMIISLVVVLLVQPATSSG</sequence>
<feature type="compositionally biased region" description="Polar residues" evidence="6">
    <location>
        <begin position="137"/>
        <end position="147"/>
    </location>
</feature>
<feature type="region of interest" description="Disordered" evidence="6">
    <location>
        <begin position="1"/>
        <end position="54"/>
    </location>
</feature>
<keyword evidence="10" id="KW-1185">Reference proteome</keyword>